<comment type="caution">
    <text evidence="1">The sequence shown here is derived from an EMBL/GenBank/DDBJ whole genome shotgun (WGS) entry which is preliminary data.</text>
</comment>
<evidence type="ECO:0000313" key="1">
    <source>
        <dbReference type="EMBL" id="GBP96428.1"/>
    </source>
</evidence>
<proteinExistence type="predicted"/>
<name>A0A4C2A8K8_EUMVA</name>
<reference evidence="1 2" key="1">
    <citation type="journal article" date="2019" name="Commun. Biol.">
        <title>The bagworm genome reveals a unique fibroin gene that provides high tensile strength.</title>
        <authorList>
            <person name="Kono N."/>
            <person name="Nakamura H."/>
            <person name="Ohtoshi R."/>
            <person name="Tomita M."/>
            <person name="Numata K."/>
            <person name="Arakawa K."/>
        </authorList>
    </citation>
    <scope>NUCLEOTIDE SEQUENCE [LARGE SCALE GENOMIC DNA]</scope>
</reference>
<accession>A0A4C2A8K8</accession>
<dbReference type="EMBL" id="BGZK01002777">
    <property type="protein sequence ID" value="GBP96428.1"/>
    <property type="molecule type" value="Genomic_DNA"/>
</dbReference>
<keyword evidence="2" id="KW-1185">Reference proteome</keyword>
<dbReference type="AlphaFoldDB" id="A0A4C2A8K8"/>
<sequence length="163" mass="17912">MRVTHARKQPPHYLPRRVNSPSAQFNISLNSCVVVCGPMSIRVQCHDLGHSALTGNLRDNAEDARGSSDAESTFKSVIVAFVMKKRLQILSRYPTELLTCADAGRLGRRLPPPPAAMERASGYDSPSQYVGKRACEPVEIKWPPPPMDTRNSTEVISACRPLG</sequence>
<gene>
    <name evidence="1" type="ORF">EVAR_93373_1</name>
</gene>
<organism evidence="1 2">
    <name type="scientific">Eumeta variegata</name>
    <name type="common">Bagworm moth</name>
    <name type="synonym">Eumeta japonica</name>
    <dbReference type="NCBI Taxonomy" id="151549"/>
    <lineage>
        <taxon>Eukaryota</taxon>
        <taxon>Metazoa</taxon>
        <taxon>Ecdysozoa</taxon>
        <taxon>Arthropoda</taxon>
        <taxon>Hexapoda</taxon>
        <taxon>Insecta</taxon>
        <taxon>Pterygota</taxon>
        <taxon>Neoptera</taxon>
        <taxon>Endopterygota</taxon>
        <taxon>Lepidoptera</taxon>
        <taxon>Glossata</taxon>
        <taxon>Ditrysia</taxon>
        <taxon>Tineoidea</taxon>
        <taxon>Psychidae</taxon>
        <taxon>Oiketicinae</taxon>
        <taxon>Eumeta</taxon>
    </lineage>
</organism>
<evidence type="ECO:0000313" key="2">
    <source>
        <dbReference type="Proteomes" id="UP000299102"/>
    </source>
</evidence>
<protein>
    <submittedName>
        <fullName evidence="1">Uncharacterized protein</fullName>
    </submittedName>
</protein>
<dbReference type="Proteomes" id="UP000299102">
    <property type="component" value="Unassembled WGS sequence"/>
</dbReference>